<reference evidence="1" key="1">
    <citation type="submission" date="2023-12" db="EMBL/GenBank/DDBJ databases">
        <title>Genome assembly of Anisodus tanguticus.</title>
        <authorList>
            <person name="Wang Y.-J."/>
        </authorList>
    </citation>
    <scope>NUCLEOTIDE SEQUENCE</scope>
    <source>
        <strain evidence="1">KB-2021</strain>
        <tissue evidence="1">Leaf</tissue>
    </source>
</reference>
<sequence>MQKEMLSRLDKILVDPDVDFDNCKQLRSKLIQDCMCRPPNLDVSISYTNLNFFNMLHIGDNQIQVKSSTLRLLD</sequence>
<comment type="caution">
    <text evidence="1">The sequence shown here is derived from an EMBL/GenBank/DDBJ whole genome shotgun (WGS) entry which is preliminary data.</text>
</comment>
<proteinExistence type="predicted"/>
<dbReference type="EMBL" id="JAVYJV010000008">
    <property type="protein sequence ID" value="KAK4364905.1"/>
    <property type="molecule type" value="Genomic_DNA"/>
</dbReference>
<accession>A0AAE1S7G4</accession>
<dbReference type="AlphaFoldDB" id="A0AAE1S7G4"/>
<protein>
    <submittedName>
        <fullName evidence="1">Uncharacterized protein</fullName>
    </submittedName>
</protein>
<evidence type="ECO:0000313" key="1">
    <source>
        <dbReference type="EMBL" id="KAK4364905.1"/>
    </source>
</evidence>
<dbReference type="Proteomes" id="UP001291623">
    <property type="component" value="Unassembled WGS sequence"/>
</dbReference>
<organism evidence="1 2">
    <name type="scientific">Anisodus tanguticus</name>
    <dbReference type="NCBI Taxonomy" id="243964"/>
    <lineage>
        <taxon>Eukaryota</taxon>
        <taxon>Viridiplantae</taxon>
        <taxon>Streptophyta</taxon>
        <taxon>Embryophyta</taxon>
        <taxon>Tracheophyta</taxon>
        <taxon>Spermatophyta</taxon>
        <taxon>Magnoliopsida</taxon>
        <taxon>eudicotyledons</taxon>
        <taxon>Gunneridae</taxon>
        <taxon>Pentapetalae</taxon>
        <taxon>asterids</taxon>
        <taxon>lamiids</taxon>
        <taxon>Solanales</taxon>
        <taxon>Solanaceae</taxon>
        <taxon>Solanoideae</taxon>
        <taxon>Hyoscyameae</taxon>
        <taxon>Anisodus</taxon>
    </lineage>
</organism>
<gene>
    <name evidence="1" type="ORF">RND71_016263</name>
</gene>
<name>A0AAE1S7G4_9SOLA</name>
<evidence type="ECO:0000313" key="2">
    <source>
        <dbReference type="Proteomes" id="UP001291623"/>
    </source>
</evidence>
<keyword evidence="2" id="KW-1185">Reference proteome</keyword>